<evidence type="ECO:0000313" key="2">
    <source>
        <dbReference type="Proteomes" id="UP000028030"/>
    </source>
</evidence>
<dbReference type="InterPro" id="IPR021109">
    <property type="entry name" value="Peptidase_aspartic_dom_sf"/>
</dbReference>
<dbReference type="InterPro" id="IPR001969">
    <property type="entry name" value="Aspartic_peptidase_AS"/>
</dbReference>
<keyword evidence="1" id="KW-0645">Protease</keyword>
<gene>
    <name evidence="1" type="ORF">SK642_0562</name>
</gene>
<dbReference type="GO" id="GO:0004190">
    <property type="term" value="F:aspartic-type endopeptidase activity"/>
    <property type="evidence" value="ECO:0007669"/>
    <property type="project" value="InterPro"/>
</dbReference>
<evidence type="ECO:0000313" key="1">
    <source>
        <dbReference type="EMBL" id="KEQ40330.1"/>
    </source>
</evidence>
<sequence>MKFSYKNKLVTIKIKISEQYYTFLVDTGSEKSFLAPNKDLKNFQIELSNKILVKGGGKNKIIQHTYFIPEIKIDNEIISNTEFLIKYRNVMFYYLSIDGVLGWDILQRFDFAIDFKNKYFYIGSIQPPKSVASIPIISKKQAVILLDYNGDSYHTLLDLGANNSFISDDFRLSEKSVKRSMNFVLGINGFSLNKISKVDHLLFTFSGGKLFVKNISIRSFNFQWKVKLGTDSLQGYTIYFINSKERIAISEKKTP</sequence>
<dbReference type="EMBL" id="JPFW01000007">
    <property type="protein sequence ID" value="KEQ40330.1"/>
    <property type="molecule type" value="Genomic_DNA"/>
</dbReference>
<dbReference type="PATRIC" id="fig|28037.97.peg.509"/>
<dbReference type="Gene3D" id="2.40.70.10">
    <property type="entry name" value="Acid Proteases"/>
    <property type="match status" value="1"/>
</dbReference>
<accession>A0A081QBK7</accession>
<name>A0A081QBK7_STRMT</name>
<keyword evidence="1" id="KW-0378">Hydrolase</keyword>
<proteinExistence type="predicted"/>
<comment type="caution">
    <text evidence="1">The sequence shown here is derived from an EMBL/GenBank/DDBJ whole genome shotgun (WGS) entry which is preliminary data.</text>
</comment>
<protein>
    <submittedName>
        <fullName evidence="1">Retroviral aspartyl protease family protein</fullName>
    </submittedName>
</protein>
<organism evidence="1 2">
    <name type="scientific">Streptococcus mitis</name>
    <dbReference type="NCBI Taxonomy" id="28037"/>
    <lineage>
        <taxon>Bacteria</taxon>
        <taxon>Bacillati</taxon>
        <taxon>Bacillota</taxon>
        <taxon>Bacilli</taxon>
        <taxon>Lactobacillales</taxon>
        <taxon>Streptococcaceae</taxon>
        <taxon>Streptococcus</taxon>
        <taxon>Streptococcus mitis group</taxon>
    </lineage>
</organism>
<dbReference type="Proteomes" id="UP000028030">
    <property type="component" value="Unassembled WGS sequence"/>
</dbReference>
<dbReference type="Pfam" id="PF13650">
    <property type="entry name" value="Asp_protease_2"/>
    <property type="match status" value="1"/>
</dbReference>
<dbReference type="SUPFAM" id="SSF50630">
    <property type="entry name" value="Acid proteases"/>
    <property type="match status" value="1"/>
</dbReference>
<dbReference type="GO" id="GO:0006508">
    <property type="term" value="P:proteolysis"/>
    <property type="evidence" value="ECO:0007669"/>
    <property type="project" value="UniProtKB-KW"/>
</dbReference>
<reference evidence="1 2" key="1">
    <citation type="submission" date="2014-05" db="EMBL/GenBank/DDBJ databases">
        <authorList>
            <person name="Daugherty S.C."/>
            <person name="Tallon L.J."/>
            <person name="Sadzewicz L."/>
            <person name="Kilian M."/>
            <person name="Tettelin H."/>
        </authorList>
    </citation>
    <scope>NUCLEOTIDE SEQUENCE [LARGE SCALE GENOMIC DNA]</scope>
    <source>
        <strain evidence="1 2">SK642</strain>
    </source>
</reference>
<dbReference type="PROSITE" id="PS00141">
    <property type="entry name" value="ASP_PROTEASE"/>
    <property type="match status" value="1"/>
</dbReference>
<dbReference type="AlphaFoldDB" id="A0A081QBK7"/>